<keyword evidence="2" id="KW-1185">Reference proteome</keyword>
<comment type="caution">
    <text evidence="1">The sequence shown here is derived from an EMBL/GenBank/DDBJ whole genome shotgun (WGS) entry which is preliminary data.</text>
</comment>
<evidence type="ECO:0000313" key="2">
    <source>
        <dbReference type="Proteomes" id="UP000654345"/>
    </source>
</evidence>
<reference evidence="1 2" key="1">
    <citation type="journal article" date="2021" name="Int. J. Syst. Evol. Microbiol.">
        <title>Reticulibacter mediterranei gen. nov., sp. nov., within the new family Reticulibacteraceae fam. nov., and Ktedonospora formicarum gen. nov., sp. nov., Ktedonobacter robiniae sp. nov., Dictyobacter formicarum sp. nov. and Dictyobacter arantiisoli sp. nov., belonging to the class Ktedonobacteria.</title>
        <authorList>
            <person name="Yabe S."/>
            <person name="Zheng Y."/>
            <person name="Wang C.M."/>
            <person name="Sakai Y."/>
            <person name="Abe K."/>
            <person name="Yokota A."/>
            <person name="Donadio S."/>
            <person name="Cavaletti L."/>
            <person name="Monciardini P."/>
        </authorList>
    </citation>
    <scope>NUCLEOTIDE SEQUENCE [LARGE SCALE GENOMIC DNA]</scope>
    <source>
        <strain evidence="1 2">SOSP1-30</strain>
    </source>
</reference>
<protein>
    <submittedName>
        <fullName evidence="1">Uncharacterized protein</fullName>
    </submittedName>
</protein>
<name>A0ABQ3UR23_9CHLR</name>
<organism evidence="1 2">
    <name type="scientific">Ktedonobacter robiniae</name>
    <dbReference type="NCBI Taxonomy" id="2778365"/>
    <lineage>
        <taxon>Bacteria</taxon>
        <taxon>Bacillati</taxon>
        <taxon>Chloroflexota</taxon>
        <taxon>Ktedonobacteria</taxon>
        <taxon>Ktedonobacterales</taxon>
        <taxon>Ktedonobacteraceae</taxon>
        <taxon>Ktedonobacter</taxon>
    </lineage>
</organism>
<evidence type="ECO:0000313" key="1">
    <source>
        <dbReference type="EMBL" id="GHO55193.1"/>
    </source>
</evidence>
<dbReference type="EMBL" id="BNJG01000001">
    <property type="protein sequence ID" value="GHO55193.1"/>
    <property type="molecule type" value="Genomic_DNA"/>
</dbReference>
<proteinExistence type="predicted"/>
<gene>
    <name evidence="1" type="ORF">KSB_36680</name>
</gene>
<accession>A0ABQ3UR23</accession>
<sequence length="69" mass="7827">MYLQSSLGWQDEYFQVTILAMSAIIGKKCDYVQYCSRNIDSKRELGMQLVSDVRMSHPSPMGGTSSHHL</sequence>
<dbReference type="Proteomes" id="UP000654345">
    <property type="component" value="Unassembled WGS sequence"/>
</dbReference>